<accession>A0ABV7D6E9</accession>
<evidence type="ECO:0000256" key="2">
    <source>
        <dbReference type="SAM" id="Coils"/>
    </source>
</evidence>
<evidence type="ECO:0000259" key="3">
    <source>
        <dbReference type="PROSITE" id="PS50937"/>
    </source>
</evidence>
<reference evidence="5" key="1">
    <citation type="journal article" date="2019" name="Int. J. Syst. Evol. Microbiol.">
        <title>The Global Catalogue of Microorganisms (GCM) 10K type strain sequencing project: providing services to taxonomists for standard genome sequencing and annotation.</title>
        <authorList>
            <consortium name="The Broad Institute Genomics Platform"/>
            <consortium name="The Broad Institute Genome Sequencing Center for Infectious Disease"/>
            <person name="Wu L."/>
            <person name="Ma J."/>
        </authorList>
    </citation>
    <scope>NUCLEOTIDE SEQUENCE [LARGE SCALE GENOMIC DNA]</scope>
    <source>
        <strain evidence="5">KCTC 62164</strain>
    </source>
</reference>
<organism evidence="4 5">
    <name type="scientific">Kordiimonas pumila</name>
    <dbReference type="NCBI Taxonomy" id="2161677"/>
    <lineage>
        <taxon>Bacteria</taxon>
        <taxon>Pseudomonadati</taxon>
        <taxon>Pseudomonadota</taxon>
        <taxon>Alphaproteobacteria</taxon>
        <taxon>Kordiimonadales</taxon>
        <taxon>Kordiimonadaceae</taxon>
        <taxon>Kordiimonas</taxon>
    </lineage>
</organism>
<comment type="caution">
    <text evidence="4">The sequence shown here is derived from an EMBL/GenBank/DDBJ whole genome shotgun (WGS) entry which is preliminary data.</text>
</comment>
<protein>
    <submittedName>
        <fullName evidence="4">Helix-turn-helix domain-containing protein</fullName>
    </submittedName>
</protein>
<dbReference type="PANTHER" id="PTHR30204">
    <property type="entry name" value="REDOX-CYCLING DRUG-SENSING TRANSCRIPTIONAL ACTIVATOR SOXR"/>
    <property type="match status" value="1"/>
</dbReference>
<gene>
    <name evidence="4" type="ORF">ACFOKA_12810</name>
</gene>
<proteinExistence type="predicted"/>
<dbReference type="InterPro" id="IPR000551">
    <property type="entry name" value="MerR-type_HTH_dom"/>
</dbReference>
<dbReference type="InterPro" id="IPR047057">
    <property type="entry name" value="MerR_fam"/>
</dbReference>
<dbReference type="RefSeq" id="WP_194213565.1">
    <property type="nucleotide sequence ID" value="NZ_CP061205.1"/>
</dbReference>
<name>A0ABV7D6E9_9PROT</name>
<dbReference type="Proteomes" id="UP001595444">
    <property type="component" value="Unassembled WGS sequence"/>
</dbReference>
<dbReference type="InterPro" id="IPR009061">
    <property type="entry name" value="DNA-bd_dom_put_sf"/>
</dbReference>
<evidence type="ECO:0000313" key="4">
    <source>
        <dbReference type="EMBL" id="MFC3052788.1"/>
    </source>
</evidence>
<dbReference type="CDD" id="cd04781">
    <property type="entry name" value="HTH_MerR-like_sg6"/>
    <property type="match status" value="1"/>
</dbReference>
<feature type="domain" description="HTH merR-type" evidence="3">
    <location>
        <begin position="6"/>
        <end position="74"/>
    </location>
</feature>
<keyword evidence="5" id="KW-1185">Reference proteome</keyword>
<keyword evidence="2" id="KW-0175">Coiled coil</keyword>
<keyword evidence="1" id="KW-0238">DNA-binding</keyword>
<dbReference type="Gene3D" id="1.10.1660.10">
    <property type="match status" value="1"/>
</dbReference>
<sequence>MVSTAVIDISEVSKLSGLPASTLRFYEEKRLIHSIGRRGLRRLFPATIMERLALITLGRKAGFSLDDIARMFAPDGTPKINREQLVAKAHELDRTIKQLETMRDGLQHAALCTAPSHMECPKFQRLLKAASKKSTYAPQKNLEKF</sequence>
<evidence type="ECO:0000313" key="5">
    <source>
        <dbReference type="Proteomes" id="UP001595444"/>
    </source>
</evidence>
<dbReference type="EMBL" id="JBHRSL010000010">
    <property type="protein sequence ID" value="MFC3052788.1"/>
    <property type="molecule type" value="Genomic_DNA"/>
</dbReference>
<dbReference type="PROSITE" id="PS50937">
    <property type="entry name" value="HTH_MERR_2"/>
    <property type="match status" value="1"/>
</dbReference>
<dbReference type="Pfam" id="PF13411">
    <property type="entry name" value="MerR_1"/>
    <property type="match status" value="1"/>
</dbReference>
<dbReference type="PANTHER" id="PTHR30204:SF97">
    <property type="entry name" value="MERR FAMILY REGULATORY PROTEIN"/>
    <property type="match status" value="1"/>
</dbReference>
<dbReference type="SUPFAM" id="SSF46955">
    <property type="entry name" value="Putative DNA-binding domain"/>
    <property type="match status" value="1"/>
</dbReference>
<dbReference type="SMART" id="SM00422">
    <property type="entry name" value="HTH_MERR"/>
    <property type="match status" value="1"/>
</dbReference>
<feature type="coiled-coil region" evidence="2">
    <location>
        <begin position="82"/>
        <end position="109"/>
    </location>
</feature>
<evidence type="ECO:0000256" key="1">
    <source>
        <dbReference type="ARBA" id="ARBA00023125"/>
    </source>
</evidence>